<evidence type="ECO:0000256" key="1">
    <source>
        <dbReference type="ARBA" id="ARBA00004141"/>
    </source>
</evidence>
<keyword evidence="3 7" id="KW-1133">Transmembrane helix</keyword>
<accession>A0AAX6MXI7</accession>
<feature type="transmembrane region" description="Helical" evidence="7">
    <location>
        <begin position="12"/>
        <end position="33"/>
    </location>
</feature>
<dbReference type="EMBL" id="JBANMG010000001">
    <property type="protein sequence ID" value="KAK6957358.1"/>
    <property type="molecule type" value="Genomic_DNA"/>
</dbReference>
<feature type="transmembrane region" description="Helical" evidence="7">
    <location>
        <begin position="129"/>
        <end position="149"/>
    </location>
</feature>
<evidence type="ECO:0000259" key="8">
    <source>
        <dbReference type="Pfam" id="PF20684"/>
    </source>
</evidence>
<evidence type="ECO:0000256" key="2">
    <source>
        <dbReference type="ARBA" id="ARBA00022692"/>
    </source>
</evidence>
<evidence type="ECO:0000256" key="7">
    <source>
        <dbReference type="SAM" id="Phobius"/>
    </source>
</evidence>
<name>A0AAX6MXI7_9PEZI</name>
<feature type="transmembrane region" description="Helical" evidence="7">
    <location>
        <begin position="92"/>
        <end position="117"/>
    </location>
</feature>
<evidence type="ECO:0000256" key="6">
    <source>
        <dbReference type="SAM" id="MobiDB-lite"/>
    </source>
</evidence>
<keyword evidence="2 7" id="KW-0812">Transmembrane</keyword>
<feature type="region of interest" description="Disordered" evidence="6">
    <location>
        <begin position="306"/>
        <end position="325"/>
    </location>
</feature>
<evidence type="ECO:0000256" key="3">
    <source>
        <dbReference type="ARBA" id="ARBA00022989"/>
    </source>
</evidence>
<reference evidence="9 10" key="1">
    <citation type="journal article" date="2024" name="Front Chem Biol">
        <title>Unveiling the potential of Daldinia eschscholtzii MFLUCC 19-0629 through bioactivity and bioinformatics studies for enhanced sustainable agriculture production.</title>
        <authorList>
            <person name="Brooks S."/>
            <person name="Weaver J.A."/>
            <person name="Klomchit A."/>
            <person name="Alharthi S.A."/>
            <person name="Onlamun T."/>
            <person name="Nurani R."/>
            <person name="Vong T.K."/>
            <person name="Alberti F."/>
            <person name="Greco C."/>
        </authorList>
    </citation>
    <scope>NUCLEOTIDE SEQUENCE [LARGE SCALE GENOMIC DNA]</scope>
    <source>
        <strain evidence="9">MFLUCC 19-0629</strain>
    </source>
</reference>
<dbReference type="Pfam" id="PF20684">
    <property type="entry name" value="Fung_rhodopsin"/>
    <property type="match status" value="1"/>
</dbReference>
<evidence type="ECO:0000256" key="4">
    <source>
        <dbReference type="ARBA" id="ARBA00023136"/>
    </source>
</evidence>
<dbReference type="GO" id="GO:0016020">
    <property type="term" value="C:membrane"/>
    <property type="evidence" value="ECO:0007669"/>
    <property type="project" value="UniProtKB-SubCell"/>
</dbReference>
<organism evidence="9 10">
    <name type="scientific">Daldinia eschscholtzii</name>
    <dbReference type="NCBI Taxonomy" id="292717"/>
    <lineage>
        <taxon>Eukaryota</taxon>
        <taxon>Fungi</taxon>
        <taxon>Dikarya</taxon>
        <taxon>Ascomycota</taxon>
        <taxon>Pezizomycotina</taxon>
        <taxon>Sordariomycetes</taxon>
        <taxon>Xylariomycetidae</taxon>
        <taxon>Xylariales</taxon>
        <taxon>Hypoxylaceae</taxon>
        <taxon>Daldinia</taxon>
    </lineage>
</organism>
<feature type="transmembrane region" description="Helical" evidence="7">
    <location>
        <begin position="45"/>
        <end position="62"/>
    </location>
</feature>
<evidence type="ECO:0000256" key="5">
    <source>
        <dbReference type="ARBA" id="ARBA00038359"/>
    </source>
</evidence>
<comment type="caution">
    <text evidence="9">The sequence shown here is derived from an EMBL/GenBank/DDBJ whole genome shotgun (WGS) entry which is preliminary data.</text>
</comment>
<evidence type="ECO:0000313" key="10">
    <source>
        <dbReference type="Proteomes" id="UP001369815"/>
    </source>
</evidence>
<sequence>MAPYTPSMRFPTAVLVVNSIGLAISFAAVGLRFWSRSMRRVKLRLSDFTIVISWIFTLGLVISENYTVTKGGIGQSSADATPEELLFATKQFLVIGVCGTLAVTFVKISILDFLLSVFSTNDVFRIADYTLMAITAAYGLSFTIVTLAGCRPFEANWDKLSYPDAQCINTSHFYVAQGAIGAFLDCSILLLPVPLVWALSMKTSKKIALTFLFTIGILICAISIVRLVYNTQQEYMLLHFSEYGGIATLLGALEANLSIVCACLPAMPQLLTAFAEKIRSSLGSENGGLRGIFSTFSFGYRKGTHGSVKLSEGSGKGGNASSVDDDVEKARLQKTMDKLYPLSKTGASRGSFDEERGWTQQVGRTFARVNTAHSGHSEEPVEMTRLGENVEPYSTINVTKSWRVN</sequence>
<dbReference type="InterPro" id="IPR049326">
    <property type="entry name" value="Rhodopsin_dom_fungi"/>
</dbReference>
<comment type="similarity">
    <text evidence="5">Belongs to the SAT4 family.</text>
</comment>
<feature type="transmembrane region" description="Helical" evidence="7">
    <location>
        <begin position="179"/>
        <end position="200"/>
    </location>
</feature>
<dbReference type="PANTHER" id="PTHR33048:SF47">
    <property type="entry name" value="INTEGRAL MEMBRANE PROTEIN-RELATED"/>
    <property type="match status" value="1"/>
</dbReference>
<feature type="domain" description="Rhodopsin" evidence="8">
    <location>
        <begin position="31"/>
        <end position="271"/>
    </location>
</feature>
<keyword evidence="4 7" id="KW-0472">Membrane</keyword>
<dbReference type="AlphaFoldDB" id="A0AAX6MXI7"/>
<evidence type="ECO:0000313" key="9">
    <source>
        <dbReference type="EMBL" id="KAK6957358.1"/>
    </source>
</evidence>
<protein>
    <recommendedName>
        <fullName evidence="8">Rhodopsin domain-containing protein</fullName>
    </recommendedName>
</protein>
<comment type="subcellular location">
    <subcellularLocation>
        <location evidence="1">Membrane</location>
        <topology evidence="1">Multi-pass membrane protein</topology>
    </subcellularLocation>
</comment>
<feature type="transmembrane region" description="Helical" evidence="7">
    <location>
        <begin position="207"/>
        <end position="229"/>
    </location>
</feature>
<dbReference type="InterPro" id="IPR052337">
    <property type="entry name" value="SAT4-like"/>
</dbReference>
<feature type="transmembrane region" description="Helical" evidence="7">
    <location>
        <begin position="249"/>
        <end position="271"/>
    </location>
</feature>
<proteinExistence type="inferred from homology"/>
<dbReference type="Proteomes" id="UP001369815">
    <property type="component" value="Unassembled WGS sequence"/>
</dbReference>
<keyword evidence="10" id="KW-1185">Reference proteome</keyword>
<gene>
    <name evidence="9" type="ORF">Daesc_000142</name>
</gene>
<dbReference type="PANTHER" id="PTHR33048">
    <property type="entry name" value="PTH11-LIKE INTEGRAL MEMBRANE PROTEIN (AFU_ORTHOLOGUE AFUA_5G11245)"/>
    <property type="match status" value="1"/>
</dbReference>